<organism evidence="2 3">
    <name type="scientific">Amycolatopsis sacchari</name>
    <dbReference type="NCBI Taxonomy" id="115433"/>
    <lineage>
        <taxon>Bacteria</taxon>
        <taxon>Bacillati</taxon>
        <taxon>Actinomycetota</taxon>
        <taxon>Actinomycetes</taxon>
        <taxon>Pseudonocardiales</taxon>
        <taxon>Pseudonocardiaceae</taxon>
        <taxon>Amycolatopsis</taxon>
    </lineage>
</organism>
<keyword evidence="3" id="KW-1185">Reference proteome</keyword>
<keyword evidence="1" id="KW-0732">Signal</keyword>
<dbReference type="AlphaFoldDB" id="A0A1I3JLZ8"/>
<sequence length="148" mass="15573">MTRAGRVLTALLLLAALTACAGPTVTAAEYRDKVAQTAKALTGLLVTARHAVELDLGGRMLPTVTDTVVTDAERDAVSVQTTIESRQPPDAESDRLRLRMDGPVRAATAVLTDLRIAVRSGDSGAQRAALARLEQPLGDLEQLSEVSA</sequence>
<dbReference type="RefSeq" id="WP_091503579.1">
    <property type="nucleotide sequence ID" value="NZ_CBDQZW010000017.1"/>
</dbReference>
<protein>
    <submittedName>
        <fullName evidence="2">Outer membrane lipoprotein LpoB, binds and activates PBP1b</fullName>
    </submittedName>
</protein>
<dbReference type="Proteomes" id="UP000199025">
    <property type="component" value="Unassembled WGS sequence"/>
</dbReference>
<gene>
    <name evidence="2" type="ORF">SAMN05421835_101181</name>
</gene>
<feature type="signal peptide" evidence="1">
    <location>
        <begin position="1"/>
        <end position="21"/>
    </location>
</feature>
<reference evidence="2 3" key="1">
    <citation type="submission" date="2016-10" db="EMBL/GenBank/DDBJ databases">
        <authorList>
            <person name="de Groot N.N."/>
        </authorList>
    </citation>
    <scope>NUCLEOTIDE SEQUENCE [LARGE SCALE GENOMIC DNA]</scope>
    <source>
        <strain evidence="2 3">DSM 44468</strain>
    </source>
</reference>
<evidence type="ECO:0000313" key="2">
    <source>
        <dbReference type="EMBL" id="SFI60915.1"/>
    </source>
</evidence>
<name>A0A1I3JLZ8_9PSEU</name>
<dbReference type="STRING" id="115433.SAMN05421835_101181"/>
<dbReference type="EMBL" id="FORP01000001">
    <property type="protein sequence ID" value="SFI60915.1"/>
    <property type="molecule type" value="Genomic_DNA"/>
</dbReference>
<accession>A0A1I3JLZ8</accession>
<keyword evidence="2" id="KW-0449">Lipoprotein</keyword>
<evidence type="ECO:0000313" key="3">
    <source>
        <dbReference type="Proteomes" id="UP000199025"/>
    </source>
</evidence>
<proteinExistence type="predicted"/>
<feature type="chain" id="PRO_5039616641" evidence="1">
    <location>
        <begin position="22"/>
        <end position="148"/>
    </location>
</feature>
<evidence type="ECO:0000256" key="1">
    <source>
        <dbReference type="SAM" id="SignalP"/>
    </source>
</evidence>
<dbReference type="PROSITE" id="PS51257">
    <property type="entry name" value="PROKAR_LIPOPROTEIN"/>
    <property type="match status" value="1"/>
</dbReference>
<dbReference type="OrthoDB" id="3634579at2"/>